<keyword evidence="3 7" id="KW-0378">Hydrolase</keyword>
<comment type="caution">
    <text evidence="9">The sequence shown here is derived from an EMBL/GenBank/DDBJ whole genome shotgun (WGS) entry which is preliminary data.</text>
</comment>
<name>A0A9D2G5D8_9FIRM</name>
<sequence length="521" mass="57788">MTPSAPRSAPLNETNAAAPSNSGVQPKRQAFNPFLPLDEYIPDGEPHVFGDRVYLFGSHDREGGSEYCQMGDYVGWSAPVDDLTSWRYEGVIYSADRQPGGEGKCLYAPDVVRGNDGKFYLYYCLGDFEGGIFVAVADSPCGNYRYLGEVRLPDGSPLRRFVPADPAVLNDNGIIRLYYGWSLSTNAAKANRGHDVPPEQFKEMLLMGETRLFHRTREEVQGEEGGSLMGAVACTLKDDMLTVDELPRRILPGQFMAEGTSFEGHAFYEASSIRKVGDLYYFIYSSQLSHELCYATSRYPDRGFTFRGTIVSNGDVGLSGRREEDRLNQTANNHGSIEQINGRWYIFYHRQTHRSTFSRQACAEPVQFLADGSIPQVEMTSCGLNGGPLRPEGIFPAPVCCNLTNGNMPHITNRATDEDIPFITHGNDERYIANIAEGTLIAFKYFAFNGSCRLSLWVRGTGEGEFEVKIGEETAVRIPVGPSAAWQQVDTNLTAHGTSALRFIYHGAGRAEFLQFSLHKN</sequence>
<evidence type="ECO:0000256" key="3">
    <source>
        <dbReference type="ARBA" id="ARBA00022801"/>
    </source>
</evidence>
<keyword evidence="5 7" id="KW-0326">Glycosidase</keyword>
<evidence type="ECO:0000256" key="8">
    <source>
        <dbReference type="SAM" id="MobiDB-lite"/>
    </source>
</evidence>
<evidence type="ECO:0000313" key="10">
    <source>
        <dbReference type="Proteomes" id="UP000824102"/>
    </source>
</evidence>
<accession>A0A9D2G5D8</accession>
<evidence type="ECO:0000313" key="9">
    <source>
        <dbReference type="EMBL" id="HIZ72933.1"/>
    </source>
</evidence>
<reference evidence="9" key="1">
    <citation type="journal article" date="2021" name="PeerJ">
        <title>Extensive microbial diversity within the chicken gut microbiome revealed by metagenomics and culture.</title>
        <authorList>
            <person name="Gilroy R."/>
            <person name="Ravi A."/>
            <person name="Getino M."/>
            <person name="Pursley I."/>
            <person name="Horton D.L."/>
            <person name="Alikhan N.F."/>
            <person name="Baker D."/>
            <person name="Gharbi K."/>
            <person name="Hall N."/>
            <person name="Watson M."/>
            <person name="Adriaenssens E.M."/>
            <person name="Foster-Nyarko E."/>
            <person name="Jarju S."/>
            <person name="Secka A."/>
            <person name="Antonio M."/>
            <person name="Oren A."/>
            <person name="Chaudhuri R.R."/>
            <person name="La Ragione R."/>
            <person name="Hildebrand F."/>
            <person name="Pallen M.J."/>
        </authorList>
    </citation>
    <scope>NUCLEOTIDE SEQUENCE</scope>
    <source>
        <strain evidence="9">ChiW7-2402</strain>
    </source>
</reference>
<protein>
    <submittedName>
        <fullName evidence="9">Family 43 glycosylhydrolase</fullName>
    </submittedName>
</protein>
<dbReference type="InterPro" id="IPR006710">
    <property type="entry name" value="Glyco_hydro_43"/>
</dbReference>
<feature type="compositionally biased region" description="Polar residues" evidence="8">
    <location>
        <begin position="1"/>
        <end position="24"/>
    </location>
</feature>
<dbReference type="SUPFAM" id="SSF75005">
    <property type="entry name" value="Arabinanase/levansucrase/invertase"/>
    <property type="match status" value="1"/>
</dbReference>
<dbReference type="PANTHER" id="PTHR43772:SF2">
    <property type="entry name" value="PUTATIVE (AFU_ORTHOLOGUE AFUA_2G04480)-RELATED"/>
    <property type="match status" value="1"/>
</dbReference>
<dbReference type="AlphaFoldDB" id="A0A9D2G5D8"/>
<keyword evidence="4" id="KW-0119">Carbohydrate metabolism</keyword>
<dbReference type="Gene3D" id="2.115.10.20">
    <property type="entry name" value="Glycosyl hydrolase domain, family 43"/>
    <property type="match status" value="1"/>
</dbReference>
<dbReference type="GO" id="GO:0004553">
    <property type="term" value="F:hydrolase activity, hydrolyzing O-glycosyl compounds"/>
    <property type="evidence" value="ECO:0007669"/>
    <property type="project" value="InterPro"/>
</dbReference>
<dbReference type="Pfam" id="PF04616">
    <property type="entry name" value="Glyco_hydro_43"/>
    <property type="match status" value="2"/>
</dbReference>
<evidence type="ECO:0000256" key="5">
    <source>
        <dbReference type="ARBA" id="ARBA00023295"/>
    </source>
</evidence>
<dbReference type="GO" id="GO:0045493">
    <property type="term" value="P:xylan catabolic process"/>
    <property type="evidence" value="ECO:0007669"/>
    <property type="project" value="UniProtKB-KW"/>
</dbReference>
<organism evidence="9 10">
    <name type="scientific">Candidatus Gallimonas intestinavium</name>
    <dbReference type="NCBI Taxonomy" id="2838603"/>
    <lineage>
        <taxon>Bacteria</taxon>
        <taxon>Bacillati</taxon>
        <taxon>Bacillota</taxon>
        <taxon>Clostridia</taxon>
        <taxon>Candidatus Gallimonas</taxon>
    </lineage>
</organism>
<proteinExistence type="inferred from homology"/>
<evidence type="ECO:0000256" key="6">
    <source>
        <dbReference type="PIRSR" id="PIRSR606710-2"/>
    </source>
</evidence>
<dbReference type="PANTHER" id="PTHR43772">
    <property type="entry name" value="ENDO-1,4-BETA-XYLANASE"/>
    <property type="match status" value="1"/>
</dbReference>
<evidence type="ECO:0000256" key="2">
    <source>
        <dbReference type="ARBA" id="ARBA00022651"/>
    </source>
</evidence>
<keyword evidence="2" id="KW-0624">Polysaccharide degradation</keyword>
<gene>
    <name evidence="9" type="ORF">H9964_05085</name>
</gene>
<dbReference type="Proteomes" id="UP000824102">
    <property type="component" value="Unassembled WGS sequence"/>
</dbReference>
<evidence type="ECO:0000256" key="4">
    <source>
        <dbReference type="ARBA" id="ARBA00023277"/>
    </source>
</evidence>
<evidence type="ECO:0000256" key="7">
    <source>
        <dbReference type="RuleBase" id="RU361187"/>
    </source>
</evidence>
<feature type="region of interest" description="Disordered" evidence="8">
    <location>
        <begin position="1"/>
        <end position="28"/>
    </location>
</feature>
<comment type="similarity">
    <text evidence="1 7">Belongs to the glycosyl hydrolase 43 family.</text>
</comment>
<dbReference type="EMBL" id="DXBB01000073">
    <property type="protein sequence ID" value="HIZ72933.1"/>
    <property type="molecule type" value="Genomic_DNA"/>
</dbReference>
<dbReference type="InterPro" id="IPR023296">
    <property type="entry name" value="Glyco_hydro_beta-prop_sf"/>
</dbReference>
<dbReference type="CDD" id="cd18620">
    <property type="entry name" value="GH43_XylA-like"/>
    <property type="match status" value="1"/>
</dbReference>
<keyword evidence="2" id="KW-0858">Xylan degradation</keyword>
<evidence type="ECO:0000256" key="1">
    <source>
        <dbReference type="ARBA" id="ARBA00009865"/>
    </source>
</evidence>
<dbReference type="InterPro" id="IPR052176">
    <property type="entry name" value="Glycosyl_Hydrlase_43_Enz"/>
</dbReference>
<feature type="site" description="Important for catalytic activity, responsible for pKa modulation of the active site Glu and correct orientation of both the proton donor and substrate" evidence="6">
    <location>
        <position position="165"/>
    </location>
</feature>
<reference evidence="9" key="2">
    <citation type="submission" date="2021-04" db="EMBL/GenBank/DDBJ databases">
        <authorList>
            <person name="Gilroy R."/>
        </authorList>
    </citation>
    <scope>NUCLEOTIDE SEQUENCE</scope>
    <source>
        <strain evidence="9">ChiW7-2402</strain>
    </source>
</reference>